<dbReference type="AlphaFoldDB" id="A0A3D9KRS9"/>
<dbReference type="RefSeq" id="WP_116058833.1">
    <property type="nucleotide sequence ID" value="NZ_QRDZ01000001.1"/>
</dbReference>
<gene>
    <name evidence="6" type="ORF">DFP98_101366</name>
</gene>
<dbReference type="PROSITE" id="PS50983">
    <property type="entry name" value="FE_B12_PBP"/>
    <property type="match status" value="1"/>
</dbReference>
<evidence type="ECO:0000256" key="2">
    <source>
        <dbReference type="ARBA" id="ARBA00023125"/>
    </source>
</evidence>
<accession>A0A3D9KRS9</accession>
<evidence type="ECO:0000313" key="7">
    <source>
        <dbReference type="Proteomes" id="UP000256977"/>
    </source>
</evidence>
<evidence type="ECO:0000313" key="6">
    <source>
        <dbReference type="EMBL" id="RED89390.1"/>
    </source>
</evidence>
<evidence type="ECO:0000256" key="3">
    <source>
        <dbReference type="ARBA" id="ARBA00023163"/>
    </source>
</evidence>
<dbReference type="GO" id="GO:0043565">
    <property type="term" value="F:sequence-specific DNA binding"/>
    <property type="evidence" value="ECO:0007669"/>
    <property type="project" value="InterPro"/>
</dbReference>
<dbReference type="PROSITE" id="PS01124">
    <property type="entry name" value="HTH_ARAC_FAMILY_2"/>
    <property type="match status" value="1"/>
</dbReference>
<keyword evidence="3" id="KW-0804">Transcription</keyword>
<dbReference type="OrthoDB" id="2536188at2"/>
<organism evidence="6 7">
    <name type="scientific">Cohnella phaseoli</name>
    <dbReference type="NCBI Taxonomy" id="456490"/>
    <lineage>
        <taxon>Bacteria</taxon>
        <taxon>Bacillati</taxon>
        <taxon>Bacillota</taxon>
        <taxon>Bacilli</taxon>
        <taxon>Bacillales</taxon>
        <taxon>Paenibacillaceae</taxon>
        <taxon>Cohnella</taxon>
    </lineage>
</organism>
<dbReference type="PRINTS" id="PR00032">
    <property type="entry name" value="HTHARAC"/>
</dbReference>
<keyword evidence="7" id="KW-1185">Reference proteome</keyword>
<comment type="caution">
    <text evidence="6">The sequence shown here is derived from an EMBL/GenBank/DDBJ whole genome shotgun (WGS) entry which is preliminary data.</text>
</comment>
<keyword evidence="1" id="KW-0805">Transcription regulation</keyword>
<dbReference type="InterPro" id="IPR002491">
    <property type="entry name" value="ABC_transptr_periplasmic_BD"/>
</dbReference>
<dbReference type="Pfam" id="PF01497">
    <property type="entry name" value="Peripla_BP_2"/>
    <property type="match status" value="1"/>
</dbReference>
<dbReference type="SUPFAM" id="SSF53807">
    <property type="entry name" value="Helical backbone' metal receptor"/>
    <property type="match status" value="1"/>
</dbReference>
<dbReference type="SMART" id="SM00342">
    <property type="entry name" value="HTH_ARAC"/>
    <property type="match status" value="1"/>
</dbReference>
<dbReference type="InterPro" id="IPR009057">
    <property type="entry name" value="Homeodomain-like_sf"/>
</dbReference>
<feature type="domain" description="Fe/B12 periplasmic-binding" evidence="5">
    <location>
        <begin position="271"/>
        <end position="532"/>
    </location>
</feature>
<sequence>MIPFLYELIEAKLVTGHDYPLRAISNSLALLIPTDDVQVKLGDRTYDLRCKQMMMLRDPDCEFRLLPTEPGELGEVYALVFRCYRLSAKDDDQLRYSADSEHLPEHGRILDLTRHTTDLLQTALHSANQDAHHSSSRKKHEDLRSLMEALTANDLYGAAFPQRDRAIRQAAEYIESNYDKPLSRSTVARLTGFNESYFSSLFRKETGWSFGDYVSRVRIDEAKRQLLSSSDIAGDIAFKVGFSDSSYFGKAFKKCAGMSPSRFRTLRGATRIAAMQFYGALLALDIVPLAGTREVLRSSLLLREQLTKMTVMEEIGQIELLMALKPELILVPSYYYNIPDVLHALEAVAPVVSFPWGRLNKLEEIDELGKLLGREVQAKRWIDVYRRQAKIAKERVRELLSANETVGLYELWNGNQWMLPHWPVRSAYNVYSSLGLSPQARIEEEVLGPNEPSHIQEDELADYAADHMFLIVPSDEPESYRERLMQREIWRELVNRRGCRLYLLSLNEFWLDDGAALLKQLAILVSLIEKEVEIQRFYHKDIQ</sequence>
<keyword evidence="2" id="KW-0238">DNA-binding</keyword>
<dbReference type="InterPro" id="IPR018060">
    <property type="entry name" value="HTH_AraC"/>
</dbReference>
<protein>
    <submittedName>
        <fullName evidence="6">Iron complex transport system substrate-binding protein</fullName>
    </submittedName>
</protein>
<evidence type="ECO:0000259" key="5">
    <source>
        <dbReference type="PROSITE" id="PS50983"/>
    </source>
</evidence>
<dbReference type="PANTHER" id="PTHR43280">
    <property type="entry name" value="ARAC-FAMILY TRANSCRIPTIONAL REGULATOR"/>
    <property type="match status" value="1"/>
</dbReference>
<reference evidence="6 7" key="1">
    <citation type="submission" date="2018-07" db="EMBL/GenBank/DDBJ databases">
        <title>Genomic Encyclopedia of Type Strains, Phase III (KMG-III): the genomes of soil and plant-associated and newly described type strains.</title>
        <authorList>
            <person name="Whitman W."/>
        </authorList>
    </citation>
    <scope>NUCLEOTIDE SEQUENCE [LARGE SCALE GENOMIC DNA]</scope>
    <source>
        <strain evidence="6 7">CECT 7287</strain>
    </source>
</reference>
<dbReference type="SUPFAM" id="SSF46689">
    <property type="entry name" value="Homeodomain-like"/>
    <property type="match status" value="2"/>
</dbReference>
<dbReference type="Gene3D" id="1.10.10.60">
    <property type="entry name" value="Homeodomain-like"/>
    <property type="match status" value="2"/>
</dbReference>
<evidence type="ECO:0000259" key="4">
    <source>
        <dbReference type="PROSITE" id="PS01124"/>
    </source>
</evidence>
<feature type="domain" description="HTH araC/xylS-type" evidence="4">
    <location>
        <begin position="168"/>
        <end position="266"/>
    </location>
</feature>
<dbReference type="EMBL" id="QRDZ01000001">
    <property type="protein sequence ID" value="RED89390.1"/>
    <property type="molecule type" value="Genomic_DNA"/>
</dbReference>
<evidence type="ECO:0000256" key="1">
    <source>
        <dbReference type="ARBA" id="ARBA00023015"/>
    </source>
</evidence>
<dbReference type="InterPro" id="IPR020449">
    <property type="entry name" value="Tscrpt_reg_AraC-type_HTH"/>
</dbReference>
<dbReference type="Gene3D" id="3.40.50.1980">
    <property type="entry name" value="Nitrogenase molybdenum iron protein domain"/>
    <property type="match status" value="2"/>
</dbReference>
<name>A0A3D9KRS9_9BACL</name>
<proteinExistence type="predicted"/>
<dbReference type="Pfam" id="PF12833">
    <property type="entry name" value="HTH_18"/>
    <property type="match status" value="1"/>
</dbReference>
<dbReference type="Proteomes" id="UP000256977">
    <property type="component" value="Unassembled WGS sequence"/>
</dbReference>
<dbReference type="PANTHER" id="PTHR43280:SF28">
    <property type="entry name" value="HTH-TYPE TRANSCRIPTIONAL ACTIVATOR RHAS"/>
    <property type="match status" value="1"/>
</dbReference>
<dbReference type="GO" id="GO:0003700">
    <property type="term" value="F:DNA-binding transcription factor activity"/>
    <property type="evidence" value="ECO:0007669"/>
    <property type="project" value="InterPro"/>
</dbReference>